<sequence>MLLSRAVKPLVDLAVEKVMVVLSSHATIEENKSLAESYDVIPPLTTFYKLSTLQQRRRVDSPPEGTLFQKSFPFHTKDIVTILGSRTKLITKEAEAEVQTETQAEKMVEAEVEEPGKEAVKYTEEEKKKWYMVIYETKEADEGAPAVNKTDGPPAVNKTDGAPAVDKTDGTEGAPARTGIKLRGRPRKAAEPKKFITPEPTKRTRSRS</sequence>
<accession>A0ABC8K9F0</accession>
<organism evidence="2 3">
    <name type="scientific">Eruca vesicaria subsp. sativa</name>
    <name type="common">Garden rocket</name>
    <name type="synonym">Eruca sativa</name>
    <dbReference type="NCBI Taxonomy" id="29727"/>
    <lineage>
        <taxon>Eukaryota</taxon>
        <taxon>Viridiplantae</taxon>
        <taxon>Streptophyta</taxon>
        <taxon>Embryophyta</taxon>
        <taxon>Tracheophyta</taxon>
        <taxon>Spermatophyta</taxon>
        <taxon>Magnoliopsida</taxon>
        <taxon>eudicotyledons</taxon>
        <taxon>Gunneridae</taxon>
        <taxon>Pentapetalae</taxon>
        <taxon>rosids</taxon>
        <taxon>malvids</taxon>
        <taxon>Brassicales</taxon>
        <taxon>Brassicaceae</taxon>
        <taxon>Brassiceae</taxon>
        <taxon>Eruca</taxon>
    </lineage>
</organism>
<name>A0ABC8K9F0_ERUVS</name>
<dbReference type="AlphaFoldDB" id="A0ABC8K9F0"/>
<evidence type="ECO:0000256" key="1">
    <source>
        <dbReference type="SAM" id="MobiDB-lite"/>
    </source>
</evidence>
<evidence type="ECO:0000313" key="3">
    <source>
        <dbReference type="Proteomes" id="UP001642260"/>
    </source>
</evidence>
<keyword evidence="3" id="KW-1185">Reference proteome</keyword>
<dbReference type="Proteomes" id="UP001642260">
    <property type="component" value="Unassembled WGS sequence"/>
</dbReference>
<evidence type="ECO:0000313" key="2">
    <source>
        <dbReference type="EMBL" id="CAH8354943.1"/>
    </source>
</evidence>
<dbReference type="EMBL" id="CAKOAT010200710">
    <property type="protein sequence ID" value="CAH8354943.1"/>
    <property type="molecule type" value="Genomic_DNA"/>
</dbReference>
<reference evidence="2 3" key="1">
    <citation type="submission" date="2022-03" db="EMBL/GenBank/DDBJ databases">
        <authorList>
            <person name="Macdonald S."/>
            <person name="Ahmed S."/>
            <person name="Newling K."/>
        </authorList>
    </citation>
    <scope>NUCLEOTIDE SEQUENCE [LARGE SCALE GENOMIC DNA]</scope>
</reference>
<feature type="region of interest" description="Disordered" evidence="1">
    <location>
        <begin position="142"/>
        <end position="208"/>
    </location>
</feature>
<proteinExistence type="predicted"/>
<gene>
    <name evidence="2" type="ORF">ERUC_LOCUS20698</name>
</gene>
<comment type="caution">
    <text evidence="2">The sequence shown here is derived from an EMBL/GenBank/DDBJ whole genome shotgun (WGS) entry which is preliminary data.</text>
</comment>
<feature type="compositionally biased region" description="Basic and acidic residues" evidence="1">
    <location>
        <begin position="188"/>
        <end position="202"/>
    </location>
</feature>
<protein>
    <submittedName>
        <fullName evidence="2">Uncharacterized protein</fullName>
    </submittedName>
</protein>